<dbReference type="InterPro" id="IPR051531">
    <property type="entry name" value="N-acetyltransferase"/>
</dbReference>
<dbReference type="PROSITE" id="PS51186">
    <property type="entry name" value="GNAT"/>
    <property type="match status" value="1"/>
</dbReference>
<dbReference type="Gene3D" id="3.40.630.30">
    <property type="match status" value="1"/>
</dbReference>
<dbReference type="InterPro" id="IPR000182">
    <property type="entry name" value="GNAT_dom"/>
</dbReference>
<name>A0A4Q2R9U4_9HYPH</name>
<sequence length="184" mass="20753">MGIVSERLMLRPWTDADRQPFAEMSSDPVVMQHLMPLTHRDASDKWIDGQIGRMEQHGLCFWAVERRSDRAFVGSVGLLPVGYEAHFTPAVEVGWRIARAFWGLGYAPEAAGAAIRFGFEAVEMAEVVANTVPANLKSRRVMSKLGMSHDASDDFDHPRVPEGHPLRRQVLYRLTRDRGRAGRR</sequence>
<organism evidence="2 3">
    <name type="scientific">Lichenibacterium ramalinae</name>
    <dbReference type="NCBI Taxonomy" id="2316527"/>
    <lineage>
        <taxon>Bacteria</taxon>
        <taxon>Pseudomonadati</taxon>
        <taxon>Pseudomonadota</taxon>
        <taxon>Alphaproteobacteria</taxon>
        <taxon>Hyphomicrobiales</taxon>
        <taxon>Lichenihabitantaceae</taxon>
        <taxon>Lichenibacterium</taxon>
    </lineage>
</organism>
<accession>A0A4Q2R9U4</accession>
<dbReference type="PANTHER" id="PTHR43792">
    <property type="entry name" value="GNAT FAMILY, PUTATIVE (AFU_ORTHOLOGUE AFUA_3G00765)-RELATED-RELATED"/>
    <property type="match status" value="1"/>
</dbReference>
<dbReference type="RefSeq" id="WP_129222009.1">
    <property type="nucleotide sequence ID" value="NZ_QYBC01000033.1"/>
</dbReference>
<dbReference type="OrthoDB" id="6293260at2"/>
<dbReference type="Pfam" id="PF13302">
    <property type="entry name" value="Acetyltransf_3"/>
    <property type="match status" value="1"/>
</dbReference>
<evidence type="ECO:0000259" key="1">
    <source>
        <dbReference type="PROSITE" id="PS51186"/>
    </source>
</evidence>
<dbReference type="EMBL" id="QYBC01000033">
    <property type="protein sequence ID" value="RYB01628.1"/>
    <property type="molecule type" value="Genomic_DNA"/>
</dbReference>
<gene>
    <name evidence="2" type="ORF">D3272_25230</name>
</gene>
<proteinExistence type="predicted"/>
<evidence type="ECO:0000313" key="3">
    <source>
        <dbReference type="Proteomes" id="UP000289411"/>
    </source>
</evidence>
<reference evidence="2 3" key="2">
    <citation type="submission" date="2019-02" db="EMBL/GenBank/DDBJ databases">
        <title>'Lichenibacterium ramalinii' gen. nov. sp. nov., 'Lichenibacterium minor' gen. nov. sp. nov.</title>
        <authorList>
            <person name="Pankratov T."/>
        </authorList>
    </citation>
    <scope>NUCLEOTIDE SEQUENCE [LARGE SCALE GENOMIC DNA]</scope>
    <source>
        <strain evidence="2 3">RmlP001</strain>
    </source>
</reference>
<keyword evidence="3" id="KW-1185">Reference proteome</keyword>
<comment type="caution">
    <text evidence="2">The sequence shown here is derived from an EMBL/GenBank/DDBJ whole genome shotgun (WGS) entry which is preliminary data.</text>
</comment>
<feature type="domain" description="N-acetyltransferase" evidence="1">
    <location>
        <begin position="8"/>
        <end position="177"/>
    </location>
</feature>
<dbReference type="GO" id="GO:0016747">
    <property type="term" value="F:acyltransferase activity, transferring groups other than amino-acyl groups"/>
    <property type="evidence" value="ECO:0007669"/>
    <property type="project" value="InterPro"/>
</dbReference>
<evidence type="ECO:0000313" key="2">
    <source>
        <dbReference type="EMBL" id="RYB01628.1"/>
    </source>
</evidence>
<reference evidence="2 3" key="1">
    <citation type="submission" date="2018-09" db="EMBL/GenBank/DDBJ databases">
        <authorList>
            <person name="Grouzdev D.S."/>
            <person name="Krutkina M.S."/>
        </authorList>
    </citation>
    <scope>NUCLEOTIDE SEQUENCE [LARGE SCALE GENOMIC DNA]</scope>
    <source>
        <strain evidence="2 3">RmlP001</strain>
    </source>
</reference>
<protein>
    <submittedName>
        <fullName evidence="2">N-acetyltransferase</fullName>
    </submittedName>
</protein>
<dbReference type="InterPro" id="IPR016181">
    <property type="entry name" value="Acyl_CoA_acyltransferase"/>
</dbReference>
<keyword evidence="2" id="KW-0808">Transferase</keyword>
<dbReference type="SUPFAM" id="SSF55729">
    <property type="entry name" value="Acyl-CoA N-acyltransferases (Nat)"/>
    <property type="match status" value="1"/>
</dbReference>
<dbReference type="PANTHER" id="PTHR43792:SF1">
    <property type="entry name" value="N-ACETYLTRANSFERASE DOMAIN-CONTAINING PROTEIN"/>
    <property type="match status" value="1"/>
</dbReference>
<dbReference type="Proteomes" id="UP000289411">
    <property type="component" value="Unassembled WGS sequence"/>
</dbReference>
<dbReference type="AlphaFoldDB" id="A0A4Q2R9U4"/>